<organism evidence="13 14">
    <name type="scientific">Clostridium luticellarii</name>
    <dbReference type="NCBI Taxonomy" id="1691940"/>
    <lineage>
        <taxon>Bacteria</taxon>
        <taxon>Bacillati</taxon>
        <taxon>Bacillota</taxon>
        <taxon>Clostridia</taxon>
        <taxon>Eubacteriales</taxon>
        <taxon>Clostridiaceae</taxon>
        <taxon>Clostridium</taxon>
    </lineage>
</organism>
<evidence type="ECO:0000256" key="5">
    <source>
        <dbReference type="ARBA" id="ARBA00012827"/>
    </source>
</evidence>
<feature type="repeat" description="Lumazine-binding" evidence="11">
    <location>
        <begin position="97"/>
        <end position="193"/>
    </location>
</feature>
<dbReference type="CDD" id="cd00402">
    <property type="entry name" value="Riboflavin_synthase_like"/>
    <property type="match status" value="1"/>
</dbReference>
<dbReference type="PANTHER" id="PTHR21098">
    <property type="entry name" value="RIBOFLAVIN SYNTHASE ALPHA CHAIN"/>
    <property type="match status" value="1"/>
</dbReference>
<evidence type="ECO:0000313" key="14">
    <source>
        <dbReference type="Proteomes" id="UP000237798"/>
    </source>
</evidence>
<comment type="catalytic activity">
    <reaction evidence="1">
        <text>2 6,7-dimethyl-8-(1-D-ribityl)lumazine + H(+) = 5-amino-6-(D-ribitylamino)uracil + riboflavin</text>
        <dbReference type="Rhea" id="RHEA:20772"/>
        <dbReference type="ChEBI" id="CHEBI:15378"/>
        <dbReference type="ChEBI" id="CHEBI:15934"/>
        <dbReference type="ChEBI" id="CHEBI:57986"/>
        <dbReference type="ChEBI" id="CHEBI:58201"/>
        <dbReference type="EC" id="2.5.1.9"/>
    </reaction>
</comment>
<dbReference type="GO" id="GO:0004746">
    <property type="term" value="F:riboflavin synthase activity"/>
    <property type="evidence" value="ECO:0007669"/>
    <property type="project" value="UniProtKB-UniRule"/>
</dbReference>
<dbReference type="Proteomes" id="UP000237798">
    <property type="component" value="Unassembled WGS sequence"/>
</dbReference>
<protein>
    <recommendedName>
        <fullName evidence="6 10">Riboflavin synthase</fullName>
        <ecNumber evidence="5 10">2.5.1.9</ecNumber>
    </recommendedName>
</protein>
<dbReference type="OrthoDB" id="9788537at2"/>
<keyword evidence="7" id="KW-0686">Riboflavin biosynthesis</keyword>
<dbReference type="InterPro" id="IPR026017">
    <property type="entry name" value="Lumazine-bd_dom"/>
</dbReference>
<feature type="domain" description="Lumazine-binding" evidence="12">
    <location>
        <begin position="1"/>
        <end position="96"/>
    </location>
</feature>
<dbReference type="NCBIfam" id="NF006767">
    <property type="entry name" value="PRK09289.1"/>
    <property type="match status" value="1"/>
</dbReference>
<evidence type="ECO:0000256" key="6">
    <source>
        <dbReference type="ARBA" id="ARBA00013950"/>
    </source>
</evidence>
<dbReference type="InterPro" id="IPR001783">
    <property type="entry name" value="Lumazine-bd"/>
</dbReference>
<dbReference type="Pfam" id="PF00677">
    <property type="entry name" value="Lum_binding"/>
    <property type="match status" value="2"/>
</dbReference>
<feature type="domain" description="Lumazine-binding" evidence="12">
    <location>
        <begin position="97"/>
        <end position="193"/>
    </location>
</feature>
<evidence type="ECO:0000313" key="13">
    <source>
        <dbReference type="EMBL" id="PRR84863.1"/>
    </source>
</evidence>
<gene>
    <name evidence="13" type="primary">ribE</name>
    <name evidence="13" type="ORF">CLLU_21270</name>
</gene>
<dbReference type="NCBIfam" id="TIGR00187">
    <property type="entry name" value="ribE"/>
    <property type="match status" value="1"/>
</dbReference>
<evidence type="ECO:0000259" key="12">
    <source>
        <dbReference type="PROSITE" id="PS51177"/>
    </source>
</evidence>
<name>A0A2T0BM02_9CLOT</name>
<evidence type="ECO:0000256" key="7">
    <source>
        <dbReference type="ARBA" id="ARBA00022619"/>
    </source>
</evidence>
<dbReference type="PROSITE" id="PS51177">
    <property type="entry name" value="LUMAZINE_BIND"/>
    <property type="match status" value="2"/>
</dbReference>
<dbReference type="PANTHER" id="PTHR21098:SF12">
    <property type="entry name" value="RIBOFLAVIN SYNTHASE"/>
    <property type="match status" value="1"/>
</dbReference>
<dbReference type="SUPFAM" id="SSF63380">
    <property type="entry name" value="Riboflavin synthase domain-like"/>
    <property type="match status" value="2"/>
</dbReference>
<dbReference type="GO" id="GO:0009231">
    <property type="term" value="P:riboflavin biosynthetic process"/>
    <property type="evidence" value="ECO:0007669"/>
    <property type="project" value="UniProtKB-KW"/>
</dbReference>
<evidence type="ECO:0000256" key="9">
    <source>
        <dbReference type="ARBA" id="ARBA00022737"/>
    </source>
</evidence>
<dbReference type="EMBL" id="PVXP01000030">
    <property type="protein sequence ID" value="PRR84863.1"/>
    <property type="molecule type" value="Genomic_DNA"/>
</dbReference>
<dbReference type="RefSeq" id="WP_106009738.1">
    <property type="nucleotide sequence ID" value="NZ_JALCPJ010000057.1"/>
</dbReference>
<dbReference type="FunFam" id="2.40.30.20:FF:000003">
    <property type="entry name" value="Riboflavin synthase, alpha subunit"/>
    <property type="match status" value="1"/>
</dbReference>
<comment type="subunit">
    <text evidence="4">Homotrimer.</text>
</comment>
<dbReference type="PIRSF" id="PIRSF000498">
    <property type="entry name" value="Riboflavin_syn_A"/>
    <property type="match status" value="1"/>
</dbReference>
<evidence type="ECO:0000256" key="2">
    <source>
        <dbReference type="ARBA" id="ARBA00002803"/>
    </source>
</evidence>
<comment type="caution">
    <text evidence="13">The sequence shown here is derived from an EMBL/GenBank/DDBJ whole genome shotgun (WGS) entry which is preliminary data.</text>
</comment>
<evidence type="ECO:0000256" key="3">
    <source>
        <dbReference type="ARBA" id="ARBA00004887"/>
    </source>
</evidence>
<evidence type="ECO:0000256" key="8">
    <source>
        <dbReference type="ARBA" id="ARBA00022679"/>
    </source>
</evidence>
<evidence type="ECO:0000256" key="11">
    <source>
        <dbReference type="PROSITE-ProRule" id="PRU00524"/>
    </source>
</evidence>
<accession>A0A2T0BM02</accession>
<sequence>MFTGIVEEVGQVRQTIFDENSSKISICARTVLEDTKVGDSIAVNGVCLTVISLSEREFTADVMPETLRKSNLGRLHSGSLVNLERAVPVNGRLGGHFMLGHIDGTGIIHQMKKEKNAVWITVKASQEIMALIVEKGSIAVDGVSLTVANVENCSFQVSIVPHTGQQTILLNKRGGDSVNLESDIIGKYVRKFLILKTDEPLNGITFDFLQQNGFKKEDKLYGI</sequence>
<keyword evidence="8 13" id="KW-0808">Transferase</keyword>
<keyword evidence="14" id="KW-1185">Reference proteome</keyword>
<comment type="function">
    <text evidence="2">Catalyzes the dismutation of two molecules of 6,7-dimethyl-8-ribityllumazine, resulting in the formation of riboflavin and 5-amino-6-(D-ribitylamino)uracil.</text>
</comment>
<proteinExistence type="predicted"/>
<dbReference type="EC" id="2.5.1.9" evidence="5 10"/>
<feature type="repeat" description="Lumazine-binding" evidence="11">
    <location>
        <begin position="1"/>
        <end position="96"/>
    </location>
</feature>
<dbReference type="Gene3D" id="2.40.30.20">
    <property type="match status" value="2"/>
</dbReference>
<dbReference type="AlphaFoldDB" id="A0A2T0BM02"/>
<dbReference type="InterPro" id="IPR023366">
    <property type="entry name" value="ATP_synth_asu-like_sf"/>
</dbReference>
<evidence type="ECO:0000256" key="1">
    <source>
        <dbReference type="ARBA" id="ARBA00000968"/>
    </source>
</evidence>
<dbReference type="FunFam" id="2.40.30.20:FF:000004">
    <property type="entry name" value="Riboflavin synthase, alpha subunit"/>
    <property type="match status" value="1"/>
</dbReference>
<keyword evidence="9" id="KW-0677">Repeat</keyword>
<dbReference type="InterPro" id="IPR017938">
    <property type="entry name" value="Riboflavin_synthase-like_b-brl"/>
</dbReference>
<reference evidence="13 14" key="1">
    <citation type="submission" date="2018-03" db="EMBL/GenBank/DDBJ databases">
        <title>Genome sequence of Clostridium luticellarii DSM 29923.</title>
        <authorList>
            <person name="Poehlein A."/>
            <person name="Daniel R."/>
        </authorList>
    </citation>
    <scope>NUCLEOTIDE SEQUENCE [LARGE SCALE GENOMIC DNA]</scope>
    <source>
        <strain evidence="13 14">DSM 29923</strain>
    </source>
</reference>
<comment type="pathway">
    <text evidence="3">Cofactor biosynthesis; riboflavin biosynthesis; riboflavin from 2-hydroxy-3-oxobutyl phosphate and 5-amino-6-(D-ribitylamino)uracil: step 2/2.</text>
</comment>
<evidence type="ECO:0000256" key="4">
    <source>
        <dbReference type="ARBA" id="ARBA00011233"/>
    </source>
</evidence>
<evidence type="ECO:0000256" key="10">
    <source>
        <dbReference type="NCBIfam" id="TIGR00187"/>
    </source>
</evidence>